<feature type="transmembrane region" description="Helical" evidence="1">
    <location>
        <begin position="117"/>
        <end position="144"/>
    </location>
</feature>
<feature type="transmembrane region" description="Helical" evidence="1">
    <location>
        <begin position="90"/>
        <end position="111"/>
    </location>
</feature>
<gene>
    <name evidence="2" type="ORF">BSOLF_0572</name>
</gene>
<accession>A0A2R6Y0S3</accession>
<evidence type="ECO:0008006" key="4">
    <source>
        <dbReference type="Google" id="ProtNLM"/>
    </source>
</evidence>
<proteinExistence type="predicted"/>
<dbReference type="AlphaFoldDB" id="A0A2R6Y0S3"/>
<dbReference type="Proteomes" id="UP000244338">
    <property type="component" value="Unassembled WGS sequence"/>
</dbReference>
<keyword evidence="1" id="KW-0472">Membrane</keyword>
<feature type="transmembrane region" description="Helical" evidence="1">
    <location>
        <begin position="49"/>
        <end position="69"/>
    </location>
</feature>
<comment type="caution">
    <text evidence="2">The sequence shown here is derived from an EMBL/GenBank/DDBJ whole genome shotgun (WGS) entry which is preliminary data.</text>
</comment>
<evidence type="ECO:0000313" key="2">
    <source>
        <dbReference type="EMBL" id="PTQ56232.1"/>
    </source>
</evidence>
<protein>
    <recommendedName>
        <fullName evidence="4">DUF2975 domain-containing protein</fullName>
    </recommendedName>
</protein>
<feature type="transmembrane region" description="Helical" evidence="1">
    <location>
        <begin position="12"/>
        <end position="29"/>
    </location>
</feature>
<organism evidence="2 3">
    <name type="scientific">Candidatus Carbonibacillus altaicus</name>
    <dbReference type="NCBI Taxonomy" id="2163959"/>
    <lineage>
        <taxon>Bacteria</taxon>
        <taxon>Bacillati</taxon>
        <taxon>Bacillota</taxon>
        <taxon>Bacilli</taxon>
        <taxon>Bacillales</taxon>
        <taxon>Candidatus Carbonibacillus</taxon>
    </lineage>
</organism>
<dbReference type="Pfam" id="PF11188">
    <property type="entry name" value="DUF2975"/>
    <property type="match status" value="1"/>
</dbReference>
<keyword evidence="1" id="KW-1133">Transmembrane helix</keyword>
<keyword evidence="1" id="KW-0812">Transmembrane</keyword>
<name>A0A2R6Y0S3_9BACL</name>
<dbReference type="InterPro" id="IPR021354">
    <property type="entry name" value="DUF2975"/>
</dbReference>
<dbReference type="EMBL" id="PEBX01000038">
    <property type="protein sequence ID" value="PTQ56232.1"/>
    <property type="molecule type" value="Genomic_DNA"/>
</dbReference>
<reference evidence="3" key="1">
    <citation type="journal article" date="2018" name="Sci. Rep.">
        <title>Lignite coal burning seam in the remote Altai Mountains harbors a hydrogen-driven thermophilic microbial community.</title>
        <authorList>
            <person name="Kadnikov V.V."/>
            <person name="Mardanov A.V."/>
            <person name="Ivasenko D.A."/>
            <person name="Antsiferov D.V."/>
            <person name="Beletsky A.V."/>
            <person name="Karnachuk O.V."/>
            <person name="Ravin N.V."/>
        </authorList>
    </citation>
    <scope>NUCLEOTIDE SEQUENCE [LARGE SCALE GENOMIC DNA]</scope>
</reference>
<sequence>MKNWMLNSLKISLVFIGLVILAISIFWLPNTANTLAKANPEYAYLKYPLLLGIYLTCIPFYIGVFNGYIILKLIEKDKAFTEYTNRSLTYIFYSSIGIILMYILGIVYLIFNGAGQPGIVFIGVGIILMSFIIASAAGVLKALLVKVIEIKNEYDLTI</sequence>
<evidence type="ECO:0000256" key="1">
    <source>
        <dbReference type="SAM" id="Phobius"/>
    </source>
</evidence>
<evidence type="ECO:0000313" key="3">
    <source>
        <dbReference type="Proteomes" id="UP000244338"/>
    </source>
</evidence>